<name>A0A378TB98_9MYCO</name>
<dbReference type="EMBL" id="UGQT01000001">
    <property type="protein sequence ID" value="STZ57155.1"/>
    <property type="molecule type" value="Genomic_DNA"/>
</dbReference>
<keyword evidence="2" id="KW-1185">Reference proteome</keyword>
<reference evidence="1 2" key="1">
    <citation type="submission" date="2018-06" db="EMBL/GenBank/DDBJ databases">
        <authorList>
            <consortium name="Pathogen Informatics"/>
            <person name="Doyle S."/>
        </authorList>
    </citation>
    <scope>NUCLEOTIDE SEQUENCE [LARGE SCALE GENOMIC DNA]</scope>
    <source>
        <strain evidence="1 2">NCTC10821</strain>
    </source>
</reference>
<proteinExistence type="predicted"/>
<protein>
    <submittedName>
        <fullName evidence="1">Uncharacterized protein</fullName>
    </submittedName>
</protein>
<organism evidence="1 2">
    <name type="scientific">Mycolicibacterium tokaiense</name>
    <dbReference type="NCBI Taxonomy" id="39695"/>
    <lineage>
        <taxon>Bacteria</taxon>
        <taxon>Bacillati</taxon>
        <taxon>Actinomycetota</taxon>
        <taxon>Actinomycetes</taxon>
        <taxon>Mycobacteriales</taxon>
        <taxon>Mycobacteriaceae</taxon>
        <taxon>Mycolicibacterium</taxon>
    </lineage>
</organism>
<evidence type="ECO:0000313" key="1">
    <source>
        <dbReference type="EMBL" id="STZ57155.1"/>
    </source>
</evidence>
<dbReference type="Proteomes" id="UP000254978">
    <property type="component" value="Unassembled WGS sequence"/>
</dbReference>
<sequence>MFGPGHQLEMQNLKAIAEYRHHNGLPITPDWMK</sequence>
<dbReference type="AlphaFoldDB" id="A0A378TB98"/>
<accession>A0A378TB98</accession>
<evidence type="ECO:0000313" key="2">
    <source>
        <dbReference type="Proteomes" id="UP000254978"/>
    </source>
</evidence>
<gene>
    <name evidence="1" type="ORF">NCTC10821_00653</name>
</gene>